<keyword evidence="2" id="KW-1185">Reference proteome</keyword>
<dbReference type="RefSeq" id="WP_205122221.1">
    <property type="nucleotide sequence ID" value="NZ_JAFBCM010000001.1"/>
</dbReference>
<dbReference type="InterPro" id="IPR006311">
    <property type="entry name" value="TAT_signal"/>
</dbReference>
<accession>A0ABV7Y3I9</accession>
<dbReference type="EMBL" id="JBHRZH010000001">
    <property type="protein sequence ID" value="MFC3759382.1"/>
    <property type="molecule type" value="Genomic_DNA"/>
</dbReference>
<dbReference type="PROSITE" id="PS51318">
    <property type="entry name" value="TAT"/>
    <property type="match status" value="1"/>
</dbReference>
<dbReference type="Proteomes" id="UP001595699">
    <property type="component" value="Unassembled WGS sequence"/>
</dbReference>
<proteinExistence type="predicted"/>
<protein>
    <submittedName>
        <fullName evidence="1">Uncharacterized protein</fullName>
    </submittedName>
</protein>
<organism evidence="1 2">
    <name type="scientific">Tenggerimyces flavus</name>
    <dbReference type="NCBI Taxonomy" id="1708749"/>
    <lineage>
        <taxon>Bacteria</taxon>
        <taxon>Bacillati</taxon>
        <taxon>Actinomycetota</taxon>
        <taxon>Actinomycetes</taxon>
        <taxon>Propionibacteriales</taxon>
        <taxon>Nocardioidaceae</taxon>
        <taxon>Tenggerimyces</taxon>
    </lineage>
</organism>
<gene>
    <name evidence="1" type="ORF">ACFOUW_00890</name>
</gene>
<name>A0ABV7Y3I9_9ACTN</name>
<evidence type="ECO:0000313" key="2">
    <source>
        <dbReference type="Proteomes" id="UP001595699"/>
    </source>
</evidence>
<sequence>MAKHSMTRRIFLARVGVLGAAVGSGILVPATAHAGSAGPISFARNDPAGLPGLEDLVELLRPLLAELSRDTLNGLTTFVVPGRDAYSRAQGTPRNEPGALDAKATDFMIESLDNFVPFPQQLAQPMAAALTTALSDLGIDLPGPLDDLLPGQVKDLDDALRVLLENDATIPLSLVIALLLNLVATQVNPLSVHGAFVSPFARLSFEEKAKAFELMERTDSDLVALLDTQLPEPLRGSVSGLLKFVAGALIEFAGFGAFTEYAVFDPRTKKLRGTPVGWRLSKFDGVADGWNELKGYYQGRTKVED</sequence>
<reference evidence="2" key="1">
    <citation type="journal article" date="2019" name="Int. J. Syst. Evol. Microbiol.">
        <title>The Global Catalogue of Microorganisms (GCM) 10K type strain sequencing project: providing services to taxonomists for standard genome sequencing and annotation.</title>
        <authorList>
            <consortium name="The Broad Institute Genomics Platform"/>
            <consortium name="The Broad Institute Genome Sequencing Center for Infectious Disease"/>
            <person name="Wu L."/>
            <person name="Ma J."/>
        </authorList>
    </citation>
    <scope>NUCLEOTIDE SEQUENCE [LARGE SCALE GENOMIC DNA]</scope>
    <source>
        <strain evidence="2">CGMCC 4.7241</strain>
    </source>
</reference>
<comment type="caution">
    <text evidence="1">The sequence shown here is derived from an EMBL/GenBank/DDBJ whole genome shotgun (WGS) entry which is preliminary data.</text>
</comment>
<evidence type="ECO:0000313" key="1">
    <source>
        <dbReference type="EMBL" id="MFC3759382.1"/>
    </source>
</evidence>